<evidence type="ECO:0000256" key="3">
    <source>
        <dbReference type="ARBA" id="ARBA00022679"/>
    </source>
</evidence>
<evidence type="ECO:0000259" key="6">
    <source>
        <dbReference type="PROSITE" id="PS50075"/>
    </source>
</evidence>
<dbReference type="GO" id="GO:0004312">
    <property type="term" value="F:fatty acid synthase activity"/>
    <property type="evidence" value="ECO:0007669"/>
    <property type="project" value="TreeGrafter"/>
</dbReference>
<dbReference type="SUPFAM" id="SSF51735">
    <property type="entry name" value="NAD(P)-binding Rossmann-fold domains"/>
    <property type="match status" value="2"/>
</dbReference>
<accession>A0AAE3GLJ7</accession>
<dbReference type="Gene3D" id="3.40.50.720">
    <property type="entry name" value="NAD(P)-binding Rossmann-like Domain"/>
    <property type="match status" value="1"/>
</dbReference>
<gene>
    <name evidence="8" type="ORF">LX83_007332</name>
</gene>
<dbReference type="InterPro" id="IPR036291">
    <property type="entry name" value="NAD(P)-bd_dom_sf"/>
</dbReference>
<dbReference type="EMBL" id="JAMTCK010000034">
    <property type="protein sequence ID" value="MCP2170441.1"/>
    <property type="molecule type" value="Genomic_DNA"/>
</dbReference>
<dbReference type="Proteomes" id="UP001206128">
    <property type="component" value="Unassembled WGS sequence"/>
</dbReference>
<evidence type="ECO:0000256" key="5">
    <source>
        <dbReference type="PROSITE-ProRule" id="PRU01363"/>
    </source>
</evidence>
<feature type="region of interest" description="C-terminal hotdog fold" evidence="5">
    <location>
        <begin position="128"/>
        <end position="276"/>
    </location>
</feature>
<dbReference type="InterPro" id="IPR055123">
    <property type="entry name" value="SpnB-like_Rossmann"/>
</dbReference>
<dbReference type="SUPFAM" id="SSF47336">
    <property type="entry name" value="ACP-like"/>
    <property type="match status" value="1"/>
</dbReference>
<dbReference type="InterPro" id="IPR020807">
    <property type="entry name" value="PKS_DH"/>
</dbReference>
<comment type="caution">
    <text evidence="8">The sequence shown here is derived from an EMBL/GenBank/DDBJ whole genome shotgun (WGS) entry which is preliminary data.</text>
</comment>
<keyword evidence="4" id="KW-0677">Repeat</keyword>
<feature type="domain" description="Carrier" evidence="6">
    <location>
        <begin position="747"/>
        <end position="825"/>
    </location>
</feature>
<feature type="active site" description="Proton acceptor; for dehydratase activity" evidence="5">
    <location>
        <position position="17"/>
    </location>
</feature>
<dbReference type="InterPro" id="IPR042104">
    <property type="entry name" value="PKS_dehydratase_sf"/>
</dbReference>
<dbReference type="InterPro" id="IPR049552">
    <property type="entry name" value="PKS_DH_N"/>
</dbReference>
<dbReference type="Pfam" id="PF14765">
    <property type="entry name" value="PS-DH"/>
    <property type="match status" value="1"/>
</dbReference>
<dbReference type="SMART" id="SM00826">
    <property type="entry name" value="PKS_DH"/>
    <property type="match status" value="1"/>
</dbReference>
<dbReference type="PROSITE" id="PS52019">
    <property type="entry name" value="PKS_MFAS_DH"/>
    <property type="match status" value="1"/>
</dbReference>
<dbReference type="GO" id="GO:0006633">
    <property type="term" value="P:fatty acid biosynthetic process"/>
    <property type="evidence" value="ECO:0007669"/>
    <property type="project" value="TreeGrafter"/>
</dbReference>
<dbReference type="PANTHER" id="PTHR43775">
    <property type="entry name" value="FATTY ACID SYNTHASE"/>
    <property type="match status" value="1"/>
</dbReference>
<dbReference type="Gene3D" id="3.10.129.110">
    <property type="entry name" value="Polyketide synthase dehydratase"/>
    <property type="match status" value="1"/>
</dbReference>
<dbReference type="InterPro" id="IPR013968">
    <property type="entry name" value="PKS_KR"/>
</dbReference>
<keyword evidence="2" id="KW-0597">Phosphoprotein</keyword>
<proteinExistence type="predicted"/>
<protein>
    <submittedName>
        <fullName evidence="8">Phosphopantetheine attachment site</fullName>
    </submittedName>
</protein>
<evidence type="ECO:0000256" key="4">
    <source>
        <dbReference type="ARBA" id="ARBA00022737"/>
    </source>
</evidence>
<dbReference type="PROSITE" id="PS50075">
    <property type="entry name" value="CARRIER"/>
    <property type="match status" value="1"/>
</dbReference>
<dbReference type="AlphaFoldDB" id="A0AAE3GLJ7"/>
<dbReference type="InterPro" id="IPR049551">
    <property type="entry name" value="PKS_DH_C"/>
</dbReference>
<dbReference type="InterPro" id="IPR036736">
    <property type="entry name" value="ACP-like_sf"/>
</dbReference>
<keyword evidence="3" id="KW-0808">Transferase</keyword>
<evidence type="ECO:0000256" key="1">
    <source>
        <dbReference type="ARBA" id="ARBA00022450"/>
    </source>
</evidence>
<sequence length="907" mass="94922">MFTGRLSLRSHPWLADHAVLGTVLLPGTAMLDLVLHAGHQLGCAGVDELTLESPLVLSEQDGVMLQVSVGAADGEGRRSVKLFSRLDDDTAQPDWTCHASGVLVADAVPAGAEADPVWLDQQWPPVGAVEVDLADFYPDAARDGYDYGPAFQGLTRAWRREQSGPGLTQATEVYAEVRLPEVDLPAPERFAVHPALLDAAAHAVRLGEFFPGEGTSRLPFSWVGAASHAVGAARLRVRVSPVGPEAVALSVADEFGQPVLSVASLVLRPFSPAQFASGATSRRDSLFWLSWRKTEDIDGLVPTTLAVLGGPGHLAAITNAVHYPDLDALLAADTVPDVVLTPIDSTVDGSGAVTAAVRAATEQILAVVRAWVSQPRLESSRLVVVTRGATGVPADSDAVDLVGAAVWGLVRSAQTEHPGRFVLVDLADPDRSVAALPAALASTENQLALRDGSAHVPVLTRAEAAASGPAPALDPAGTVLVTGATGTLGRLFARHLVTAYGVRHLLLASRRGPAAEGAEELVAELRALGASPRLVAIDVADRAALAALLAGIPADQPLTAVVHTAGVLADAVVSTLTPERMAEVLRPKVDAAWHLHELTRDLDLAAFVLFSSAAGTLGTAGQASYAAANAFLDALAQQRRAAGLPAHSLAWGLWAEASTMTSHLAGTDLARLSRSGVLPLSAPQGLALFDAALRADRAVQLPVRLETAASRLAEIPPLLRDIVRVPARRPSAPRPLGQRLAAAPEAERDRIVLDLVRAEVAGVLGVASPSAVKPEQAFLEIGFDSLTAVELRNRLSAVTGLRLPTTLVFDFPTPQAVAAHVRAEVEPEEPVPPVTDLVGQVERLEAALAASAVDEHTRSAVSARLDTLTARLRPLPQAHERDAVAEHLRAASATEILAFIQKELGRP</sequence>
<dbReference type="PANTHER" id="PTHR43775:SF51">
    <property type="entry name" value="INACTIVE PHENOLPHTHIOCEROL SYNTHESIS POLYKETIDE SYNTHASE TYPE I PKS1-RELATED"/>
    <property type="match status" value="1"/>
</dbReference>
<organism evidence="8 9">
    <name type="scientific">Goodfellowiella coeruleoviolacea</name>
    <dbReference type="NCBI Taxonomy" id="334858"/>
    <lineage>
        <taxon>Bacteria</taxon>
        <taxon>Bacillati</taxon>
        <taxon>Actinomycetota</taxon>
        <taxon>Actinomycetes</taxon>
        <taxon>Pseudonocardiales</taxon>
        <taxon>Pseudonocardiaceae</taxon>
        <taxon>Goodfellowiella</taxon>
    </lineage>
</organism>
<dbReference type="SMART" id="SM01294">
    <property type="entry name" value="PKS_PP_betabranch"/>
    <property type="match status" value="1"/>
</dbReference>
<dbReference type="InterPro" id="IPR057326">
    <property type="entry name" value="KR_dom"/>
</dbReference>
<dbReference type="SMART" id="SM00822">
    <property type="entry name" value="PKS_KR"/>
    <property type="match status" value="1"/>
</dbReference>
<evidence type="ECO:0000259" key="7">
    <source>
        <dbReference type="PROSITE" id="PS52019"/>
    </source>
</evidence>
<dbReference type="PROSITE" id="PS00012">
    <property type="entry name" value="PHOSPHOPANTETHEINE"/>
    <property type="match status" value="1"/>
</dbReference>
<dbReference type="Pfam" id="PF00550">
    <property type="entry name" value="PP-binding"/>
    <property type="match status" value="1"/>
</dbReference>
<dbReference type="InterPro" id="IPR009081">
    <property type="entry name" value="PP-bd_ACP"/>
</dbReference>
<feature type="region of interest" description="N-terminal hotdog fold" evidence="5">
    <location>
        <begin position="1"/>
        <end position="110"/>
    </location>
</feature>
<dbReference type="Pfam" id="PF08659">
    <property type="entry name" value="KR"/>
    <property type="match status" value="1"/>
</dbReference>
<dbReference type="Gene3D" id="1.10.1200.10">
    <property type="entry name" value="ACP-like"/>
    <property type="match status" value="1"/>
</dbReference>
<evidence type="ECO:0000256" key="2">
    <source>
        <dbReference type="ARBA" id="ARBA00022553"/>
    </source>
</evidence>
<feature type="active site" description="Proton donor; for dehydratase activity" evidence="5">
    <location>
        <position position="198"/>
    </location>
</feature>
<dbReference type="Pfam" id="PF21089">
    <property type="entry name" value="PKS_DH_N"/>
    <property type="match status" value="1"/>
</dbReference>
<dbReference type="InterPro" id="IPR049900">
    <property type="entry name" value="PKS_mFAS_DH"/>
</dbReference>
<reference evidence="8" key="1">
    <citation type="submission" date="2022-06" db="EMBL/GenBank/DDBJ databases">
        <title>Genomic Encyclopedia of Archaeal and Bacterial Type Strains, Phase II (KMG-II): from individual species to whole genera.</title>
        <authorList>
            <person name="Goeker M."/>
        </authorList>
    </citation>
    <scope>NUCLEOTIDE SEQUENCE</scope>
    <source>
        <strain evidence="8">DSM 43935</strain>
    </source>
</reference>
<dbReference type="FunFam" id="1.10.1200.10:FF:000007">
    <property type="entry name" value="Probable polyketide synthase pks17"/>
    <property type="match status" value="1"/>
</dbReference>
<keyword evidence="9" id="KW-1185">Reference proteome</keyword>
<dbReference type="SMART" id="SM00823">
    <property type="entry name" value="PKS_PP"/>
    <property type="match status" value="1"/>
</dbReference>
<dbReference type="CDD" id="cd08956">
    <property type="entry name" value="KR_3_FAS_SDR_x"/>
    <property type="match status" value="1"/>
</dbReference>
<evidence type="ECO:0000313" key="9">
    <source>
        <dbReference type="Proteomes" id="UP001206128"/>
    </source>
</evidence>
<dbReference type="Pfam" id="PF22953">
    <property type="entry name" value="SpnB_Rossmann"/>
    <property type="match status" value="1"/>
</dbReference>
<dbReference type="InterPro" id="IPR020806">
    <property type="entry name" value="PKS_PP-bd"/>
</dbReference>
<feature type="domain" description="PKS/mFAS DH" evidence="7">
    <location>
        <begin position="1"/>
        <end position="276"/>
    </location>
</feature>
<dbReference type="InterPro" id="IPR050091">
    <property type="entry name" value="PKS_NRPS_Biosynth_Enz"/>
</dbReference>
<evidence type="ECO:0000313" key="8">
    <source>
        <dbReference type="EMBL" id="MCP2170441.1"/>
    </source>
</evidence>
<dbReference type="InterPro" id="IPR006162">
    <property type="entry name" value="Ppantetheine_attach_site"/>
</dbReference>
<name>A0AAE3GLJ7_9PSEU</name>
<keyword evidence="1" id="KW-0596">Phosphopantetheine</keyword>
<dbReference type="GO" id="GO:0031177">
    <property type="term" value="F:phosphopantetheine binding"/>
    <property type="evidence" value="ECO:0007669"/>
    <property type="project" value="InterPro"/>
</dbReference>